<organism evidence="2">
    <name type="scientific">Ackermannviridae sp</name>
    <dbReference type="NCBI Taxonomy" id="2831612"/>
    <lineage>
        <taxon>Viruses</taxon>
        <taxon>Duplodnaviria</taxon>
        <taxon>Heunggongvirae</taxon>
        <taxon>Uroviricota</taxon>
        <taxon>Caudoviricetes</taxon>
        <taxon>Pantevenvirales</taxon>
        <taxon>Ackermannviridae</taxon>
    </lineage>
</organism>
<evidence type="ECO:0000313" key="2">
    <source>
        <dbReference type="EMBL" id="DAG92002.1"/>
    </source>
</evidence>
<evidence type="ECO:0000256" key="1">
    <source>
        <dbReference type="SAM" id="MobiDB-lite"/>
    </source>
</evidence>
<name>A0A8S5VLN5_9CAUD</name>
<proteinExistence type="predicted"/>
<protein>
    <submittedName>
        <fullName evidence="2">Uncharacterized protein</fullName>
    </submittedName>
</protein>
<accession>A0A8S5VLN5</accession>
<feature type="region of interest" description="Disordered" evidence="1">
    <location>
        <begin position="67"/>
        <end position="87"/>
    </location>
</feature>
<reference evidence="2" key="1">
    <citation type="journal article" date="2021" name="Proc. Natl. Acad. Sci. U.S.A.">
        <title>A Catalog of Tens of Thousands of Viruses from Human Metagenomes Reveals Hidden Associations with Chronic Diseases.</title>
        <authorList>
            <person name="Tisza M.J."/>
            <person name="Buck C.B."/>
        </authorList>
    </citation>
    <scope>NUCLEOTIDE SEQUENCE</scope>
    <source>
        <strain evidence="2">CtchT39</strain>
    </source>
</reference>
<dbReference type="EMBL" id="BK035299">
    <property type="protein sequence ID" value="DAG92002.1"/>
    <property type="molecule type" value="Genomic_DNA"/>
</dbReference>
<sequence>MQHKDESRKPAGVHCIKAGRGLLFLWGCPAAGSRGPGVPPIKGETGFIDSAAGYEYVRSPTEYKNKIYPSPPMQGHVEKLTGSPKQK</sequence>